<comment type="caution">
    <text evidence="1">The sequence shown here is derived from an EMBL/GenBank/DDBJ whole genome shotgun (WGS) entry which is preliminary data.</text>
</comment>
<protein>
    <submittedName>
        <fullName evidence="1">Uncharacterized protein</fullName>
    </submittedName>
</protein>
<feature type="non-terminal residue" evidence="1">
    <location>
        <position position="36"/>
    </location>
</feature>
<gene>
    <name evidence="1" type="ORF">TNIN_81201</name>
</gene>
<keyword evidence="2" id="KW-1185">Reference proteome</keyword>
<reference evidence="1" key="1">
    <citation type="submission" date="2020-08" db="EMBL/GenBank/DDBJ databases">
        <title>Multicomponent nature underlies the extraordinary mechanical properties of spider dragline silk.</title>
        <authorList>
            <person name="Kono N."/>
            <person name="Nakamura H."/>
            <person name="Mori M."/>
            <person name="Yoshida Y."/>
            <person name="Ohtoshi R."/>
            <person name="Malay A.D."/>
            <person name="Moran D.A.P."/>
            <person name="Tomita M."/>
            <person name="Numata K."/>
            <person name="Arakawa K."/>
        </authorList>
    </citation>
    <scope>NUCLEOTIDE SEQUENCE</scope>
</reference>
<dbReference type="AlphaFoldDB" id="A0A8X6Y073"/>
<evidence type="ECO:0000313" key="2">
    <source>
        <dbReference type="Proteomes" id="UP000886998"/>
    </source>
</evidence>
<sequence>MYGKNGRLMCVKRTDGTAGAMLMHAALMRQSIRERQ</sequence>
<organism evidence="1 2">
    <name type="scientific">Trichonephila inaurata madagascariensis</name>
    <dbReference type="NCBI Taxonomy" id="2747483"/>
    <lineage>
        <taxon>Eukaryota</taxon>
        <taxon>Metazoa</taxon>
        <taxon>Ecdysozoa</taxon>
        <taxon>Arthropoda</taxon>
        <taxon>Chelicerata</taxon>
        <taxon>Arachnida</taxon>
        <taxon>Araneae</taxon>
        <taxon>Araneomorphae</taxon>
        <taxon>Entelegynae</taxon>
        <taxon>Araneoidea</taxon>
        <taxon>Nephilidae</taxon>
        <taxon>Trichonephila</taxon>
        <taxon>Trichonephila inaurata</taxon>
    </lineage>
</organism>
<dbReference type="EMBL" id="BMAV01014272">
    <property type="protein sequence ID" value="GFY62544.1"/>
    <property type="molecule type" value="Genomic_DNA"/>
</dbReference>
<accession>A0A8X6Y073</accession>
<proteinExistence type="predicted"/>
<evidence type="ECO:0000313" key="1">
    <source>
        <dbReference type="EMBL" id="GFY62544.1"/>
    </source>
</evidence>
<dbReference type="Proteomes" id="UP000886998">
    <property type="component" value="Unassembled WGS sequence"/>
</dbReference>
<name>A0A8X6Y073_9ARAC</name>